<comment type="caution">
    <text evidence="2">The sequence shown here is derived from an EMBL/GenBank/DDBJ whole genome shotgun (WGS) entry which is preliminary data.</text>
</comment>
<dbReference type="AlphaFoldDB" id="A0A242A8N6"/>
<evidence type="ECO:0000313" key="3">
    <source>
        <dbReference type="Proteomes" id="UP000195043"/>
    </source>
</evidence>
<feature type="transmembrane region" description="Helical" evidence="1">
    <location>
        <begin position="6"/>
        <end position="25"/>
    </location>
</feature>
<gene>
    <name evidence="2" type="ORF">A5886_002171</name>
</gene>
<dbReference type="Proteomes" id="UP000195043">
    <property type="component" value="Unassembled WGS sequence"/>
</dbReference>
<organism evidence="2 3">
    <name type="scientific">Candidatus Enterococcus testudinis</name>
    <dbReference type="NCBI Taxonomy" id="1834191"/>
    <lineage>
        <taxon>Bacteria</taxon>
        <taxon>Bacillati</taxon>
        <taxon>Bacillota</taxon>
        <taxon>Bacilli</taxon>
        <taxon>Lactobacillales</taxon>
        <taxon>Enterococcaceae</taxon>
        <taxon>Enterococcus</taxon>
    </lineage>
</organism>
<dbReference type="EMBL" id="NGKU01000001">
    <property type="protein sequence ID" value="OTN77091.1"/>
    <property type="molecule type" value="Genomic_DNA"/>
</dbReference>
<sequence length="36" mass="3972">MTVAMFMFIGFVAVVFIGVIIGKSIDESEDKYIGKD</sequence>
<dbReference type="STRING" id="1834191.A5886_002171"/>
<protein>
    <submittedName>
        <fullName evidence="2">Uncharacterized protein</fullName>
    </submittedName>
</protein>
<proteinExistence type="predicted"/>
<keyword evidence="1" id="KW-0472">Membrane</keyword>
<name>A0A242A8N6_9ENTE</name>
<keyword evidence="3" id="KW-1185">Reference proteome</keyword>
<evidence type="ECO:0000256" key="1">
    <source>
        <dbReference type="SAM" id="Phobius"/>
    </source>
</evidence>
<keyword evidence="1" id="KW-0812">Transmembrane</keyword>
<accession>A0A242A8N6</accession>
<keyword evidence="1" id="KW-1133">Transmembrane helix</keyword>
<evidence type="ECO:0000313" key="2">
    <source>
        <dbReference type="EMBL" id="OTN77091.1"/>
    </source>
</evidence>
<reference evidence="2 3" key="1">
    <citation type="submission" date="2017-05" db="EMBL/GenBank/DDBJ databases">
        <title>The Genome Sequence of Enterococcus sp. 8G7_MSG3316.</title>
        <authorList>
            <consortium name="The Broad Institute Genomics Platform"/>
            <consortium name="The Broad Institute Genomic Center for Infectious Diseases"/>
            <person name="Earl A."/>
            <person name="Manson A."/>
            <person name="Schwartman J."/>
            <person name="Gilmore M."/>
            <person name="Abouelleil A."/>
            <person name="Cao P."/>
            <person name="Chapman S."/>
            <person name="Cusick C."/>
            <person name="Shea T."/>
            <person name="Young S."/>
            <person name="Neafsey D."/>
            <person name="Nusbaum C."/>
            <person name="Birren B."/>
        </authorList>
    </citation>
    <scope>NUCLEOTIDE SEQUENCE [LARGE SCALE GENOMIC DNA]</scope>
    <source>
        <strain evidence="2 3">8G7_MSG3316</strain>
    </source>
</reference>